<dbReference type="PANTHER" id="PTHR43828:SF15">
    <property type="entry name" value="TRANSCRIPTION FACTOR MBP1"/>
    <property type="match status" value="1"/>
</dbReference>
<dbReference type="PROSITE" id="PS51299">
    <property type="entry name" value="HTH_APSES"/>
    <property type="match status" value="1"/>
</dbReference>
<dbReference type="InterPro" id="IPR051642">
    <property type="entry name" value="SWI6-like"/>
</dbReference>
<dbReference type="Pfam" id="PF00023">
    <property type="entry name" value="Ank"/>
    <property type="match status" value="1"/>
</dbReference>
<sequence length="1293" mass="136210">MQQILAASQGQPRQQVVAGSSPTSSSSASPYPNVAGQQGPPSVAGAGAIAATPGFVARGVPPPLQPQQPQQPQQQQYSPRPLMMAGAGAGAGTQFPTAATGPLSTSSSSISSSSSSMPPLVPFTTPASASSSLTTPTAIKMETPTTASTGGTTPLGVHSSAGGSTPGVGGGVGGSLETPRSGQISVTSYDQTGGTGRGGGPTMGEASPATAAAAAAPSPAASQIFKATYSGVPVFEMICKGVAVMRRRSDSYLNATQILKVAEFDKPQRTRILEREVQKGEHEKVQGGYGKYQGTWVPFDRGLQLCQEYNVMHLLKPLLEYEMKSSPPLAPKHITAATNRPRKPREPRVTGDGAAGGAAAGGKVKKERAKKSAAQQILPKPGAAAAAAGAGGGGAGGGTGRGGVYQQAPMTGGGESGAEIGSAQYLDDFDDSTSSASDMEDDGDVHSMMMSDNASVDDTMSVISAQSRTPSPLESRHDMSSSDMSEGESQGRGGSGGRRGRGRSGSAYSRRRQRSRSTEQHSPMTRKRYARPGDELFVGYQGLQRHHHHSHHHHHHLNNNLQGDVEMESRDGEEMRSHRLSRDPSPRGRSRSRTRATEEQGALGEWQDGGGAGTGAGAGGDATSAALAAAAAAAASGEGGGQAQGEGGGSGGNRTGGRYAQTLLNYFISDSQALPKILTHPPADLDFDVIIDEEGHTPLHWAVAMARTKIVRLLVQHGADIYRVNNQGQTALMRSVLFTNNFDLKTFPTLLEILQKTIFTIDKNDQTVFHHVAATAGMRGKVHASRYYMECLLEKLANHPTELATIINVRDVVGDTALTIAARIGNKKVVRLLMEAGADPKIRNKSGKNAEDYLAEHDQFPQLQQQQQLQGGGGSGQPSSSMGGQRQDALALKAAAAAVAAGQRPIGLSPPSYAPPPHLQIQQQQQQQQQPSPQSSQHLSHRPDSASPQMARQYGVDPSSSRGGGGYGGPGGSGSMGMGMTQQQLMQQMQQQRLQTGPMNPFQVGHPPPHHPPMGHGPSAAGGVSTLYKSLREANSWPAHLGVETSASVSASSRPGSRATSVERSASGVGGGGGASAVGGGTSNNNNNNNSGMRRVIPTVTDLFEQLTQSYEKDLFEREKDLVDARNMLHGIQSDIREGQRTIEELRAKTAHGVQTEEQIRTLEGMVRQEMNMRQRLRLEELVAEEEAKLARAYAQRREADEAVAGAAAGGGEVERCEQLEREAREAQQELGMLQKQRNEQLDTIVKLKSQQGKRRHEYKRLIALCCNVSIDEVDGLLGPMLSALGSDDMVLE</sequence>
<dbReference type="Proteomes" id="UP000807716">
    <property type="component" value="Unassembled WGS sequence"/>
</dbReference>
<dbReference type="GO" id="GO:0003677">
    <property type="term" value="F:DNA binding"/>
    <property type="evidence" value="ECO:0007669"/>
    <property type="project" value="InterPro"/>
</dbReference>
<dbReference type="OrthoDB" id="6718656at2759"/>
<feature type="compositionally biased region" description="Gly residues" evidence="5">
    <location>
        <begin position="164"/>
        <end position="174"/>
    </location>
</feature>
<evidence type="ECO:0000256" key="5">
    <source>
        <dbReference type="SAM" id="MobiDB-lite"/>
    </source>
</evidence>
<evidence type="ECO:0000259" key="6">
    <source>
        <dbReference type="PROSITE" id="PS51299"/>
    </source>
</evidence>
<feature type="compositionally biased region" description="Low complexity" evidence="5">
    <location>
        <begin position="16"/>
        <end position="35"/>
    </location>
</feature>
<dbReference type="InterPro" id="IPR002110">
    <property type="entry name" value="Ankyrin_rpt"/>
</dbReference>
<feature type="compositionally biased region" description="Basic and acidic residues" evidence="5">
    <location>
        <begin position="567"/>
        <end position="586"/>
    </location>
</feature>
<feature type="region of interest" description="Disordered" evidence="5">
    <location>
        <begin position="330"/>
        <end position="450"/>
    </location>
</feature>
<feature type="region of interest" description="Disordered" evidence="5">
    <location>
        <begin position="465"/>
        <end position="533"/>
    </location>
</feature>
<feature type="repeat" description="ANK" evidence="3">
    <location>
        <begin position="813"/>
        <end position="845"/>
    </location>
</feature>
<feature type="compositionally biased region" description="Low complexity" evidence="5">
    <location>
        <begin position="1046"/>
        <end position="1059"/>
    </location>
</feature>
<feature type="compositionally biased region" description="Gly residues" evidence="5">
    <location>
        <begin position="962"/>
        <end position="977"/>
    </location>
</feature>
<keyword evidence="8" id="KW-1185">Reference proteome</keyword>
<dbReference type="Pfam" id="PF04383">
    <property type="entry name" value="KilA-N"/>
    <property type="match status" value="1"/>
</dbReference>
<evidence type="ECO:0000256" key="1">
    <source>
        <dbReference type="ARBA" id="ARBA00022737"/>
    </source>
</evidence>
<feature type="compositionally biased region" description="Polar residues" evidence="5">
    <location>
        <begin position="1"/>
        <end position="14"/>
    </location>
</feature>
<feature type="domain" description="HTH APSES-type" evidence="6">
    <location>
        <begin position="224"/>
        <end position="333"/>
    </location>
</feature>
<feature type="compositionally biased region" description="Polar residues" evidence="5">
    <location>
        <begin position="178"/>
        <end position="191"/>
    </location>
</feature>
<evidence type="ECO:0000256" key="2">
    <source>
        <dbReference type="ARBA" id="ARBA00023043"/>
    </source>
</evidence>
<dbReference type="InterPro" id="IPR018004">
    <property type="entry name" value="KilA/APSES_HTH"/>
</dbReference>
<dbReference type="EMBL" id="JAAAJB010000345">
    <property type="protein sequence ID" value="KAG0257849.1"/>
    <property type="molecule type" value="Genomic_DNA"/>
</dbReference>
<keyword evidence="1" id="KW-0677">Repeat</keyword>
<dbReference type="Gene3D" id="3.10.260.10">
    <property type="entry name" value="Transcription regulator HTH, APSES-type DNA-binding domain"/>
    <property type="match status" value="1"/>
</dbReference>
<proteinExistence type="predicted"/>
<comment type="caution">
    <text evidence="7">The sequence shown here is derived from an EMBL/GenBank/DDBJ whole genome shotgun (WGS) entry which is preliminary data.</text>
</comment>
<dbReference type="PANTHER" id="PTHR43828">
    <property type="entry name" value="ASPARAGINASE"/>
    <property type="match status" value="1"/>
</dbReference>
<feature type="compositionally biased region" description="Gly residues" evidence="5">
    <location>
        <begin position="607"/>
        <end position="620"/>
    </location>
</feature>
<dbReference type="PROSITE" id="PS50297">
    <property type="entry name" value="ANK_REP_REGION"/>
    <property type="match status" value="2"/>
</dbReference>
<accession>A0A9P6Q091</accession>
<protein>
    <recommendedName>
        <fullName evidence="6">HTH APSES-type domain-containing protein</fullName>
    </recommendedName>
</protein>
<feature type="compositionally biased region" description="Gly residues" evidence="5">
    <location>
        <begin position="193"/>
        <end position="202"/>
    </location>
</feature>
<dbReference type="InterPro" id="IPR036770">
    <property type="entry name" value="Ankyrin_rpt-contain_sf"/>
</dbReference>
<dbReference type="SUPFAM" id="SSF48403">
    <property type="entry name" value="Ankyrin repeat"/>
    <property type="match status" value="1"/>
</dbReference>
<feature type="compositionally biased region" description="Low complexity" evidence="5">
    <location>
        <begin position="92"/>
        <end position="163"/>
    </location>
</feature>
<feature type="compositionally biased region" description="Low complexity" evidence="5">
    <location>
        <begin position="877"/>
        <end position="889"/>
    </location>
</feature>
<evidence type="ECO:0000256" key="3">
    <source>
        <dbReference type="PROSITE-ProRule" id="PRU00023"/>
    </source>
</evidence>
<keyword evidence="2 3" id="KW-0040">ANK repeat</keyword>
<dbReference type="GO" id="GO:0001228">
    <property type="term" value="F:DNA-binding transcription activator activity, RNA polymerase II-specific"/>
    <property type="evidence" value="ECO:0007669"/>
    <property type="project" value="UniProtKB-ARBA"/>
</dbReference>
<gene>
    <name evidence="7" type="ORF">DFQ27_004919</name>
</gene>
<evidence type="ECO:0000313" key="8">
    <source>
        <dbReference type="Proteomes" id="UP000807716"/>
    </source>
</evidence>
<dbReference type="GO" id="GO:0033309">
    <property type="term" value="C:SBF transcription complex"/>
    <property type="evidence" value="ECO:0007669"/>
    <property type="project" value="TreeGrafter"/>
</dbReference>
<organism evidence="7 8">
    <name type="scientific">Actinomortierella ambigua</name>
    <dbReference type="NCBI Taxonomy" id="1343610"/>
    <lineage>
        <taxon>Eukaryota</taxon>
        <taxon>Fungi</taxon>
        <taxon>Fungi incertae sedis</taxon>
        <taxon>Mucoromycota</taxon>
        <taxon>Mortierellomycotina</taxon>
        <taxon>Mortierellomycetes</taxon>
        <taxon>Mortierellales</taxon>
        <taxon>Mortierellaceae</taxon>
        <taxon>Actinomortierella</taxon>
    </lineage>
</organism>
<dbReference type="InterPro" id="IPR003163">
    <property type="entry name" value="Tscrpt_reg_HTH_APSES-type"/>
</dbReference>
<feature type="region of interest" description="Disordered" evidence="5">
    <location>
        <begin position="1046"/>
        <end position="1094"/>
    </location>
</feature>
<feature type="compositionally biased region" description="Low complexity" evidence="5">
    <location>
        <begin position="67"/>
        <end position="76"/>
    </location>
</feature>
<feature type="compositionally biased region" description="Gly residues" evidence="5">
    <location>
        <begin position="389"/>
        <end position="403"/>
    </location>
</feature>
<dbReference type="InterPro" id="IPR036887">
    <property type="entry name" value="HTH_APSES_sf"/>
</dbReference>
<feature type="coiled-coil region" evidence="4">
    <location>
        <begin position="1176"/>
        <end position="1244"/>
    </location>
</feature>
<dbReference type="SMART" id="SM00248">
    <property type="entry name" value="ANK"/>
    <property type="match status" value="3"/>
</dbReference>
<dbReference type="SUPFAM" id="SSF54616">
    <property type="entry name" value="DNA-binding domain of Mlu1-box binding protein MBP1"/>
    <property type="match status" value="1"/>
</dbReference>
<evidence type="ECO:0000313" key="7">
    <source>
        <dbReference type="EMBL" id="KAG0257849.1"/>
    </source>
</evidence>
<dbReference type="SMART" id="SM01252">
    <property type="entry name" value="KilA-N"/>
    <property type="match status" value="1"/>
</dbReference>
<feature type="region of interest" description="Disordered" evidence="5">
    <location>
        <begin position="906"/>
        <end position="1023"/>
    </location>
</feature>
<feature type="repeat" description="ANK" evidence="3">
    <location>
        <begin position="694"/>
        <end position="726"/>
    </location>
</feature>
<dbReference type="FunFam" id="3.10.260.10:FF:000001">
    <property type="entry name" value="APSES transcription factor (MbpA)"/>
    <property type="match status" value="1"/>
</dbReference>
<dbReference type="PROSITE" id="PS50088">
    <property type="entry name" value="ANK_REPEAT"/>
    <property type="match status" value="2"/>
</dbReference>
<feature type="compositionally biased region" description="Gly residues" evidence="5">
    <location>
        <begin position="1068"/>
        <end position="1082"/>
    </location>
</feature>
<feature type="region of interest" description="Disordered" evidence="5">
    <location>
        <begin position="567"/>
        <end position="621"/>
    </location>
</feature>
<feature type="region of interest" description="Disordered" evidence="5">
    <location>
        <begin position="1"/>
        <end position="211"/>
    </location>
</feature>
<reference evidence="7" key="1">
    <citation type="journal article" date="2020" name="Fungal Divers.">
        <title>Resolving the Mortierellaceae phylogeny through synthesis of multi-gene phylogenetics and phylogenomics.</title>
        <authorList>
            <person name="Vandepol N."/>
            <person name="Liber J."/>
            <person name="Desiro A."/>
            <person name="Na H."/>
            <person name="Kennedy M."/>
            <person name="Barry K."/>
            <person name="Grigoriev I.V."/>
            <person name="Miller A.N."/>
            <person name="O'Donnell K."/>
            <person name="Stajich J.E."/>
            <person name="Bonito G."/>
        </authorList>
    </citation>
    <scope>NUCLEOTIDE SEQUENCE</scope>
    <source>
        <strain evidence="7">BC1065</strain>
    </source>
</reference>
<keyword evidence="4" id="KW-0175">Coiled coil</keyword>
<feature type="compositionally biased region" description="Low complexity" evidence="5">
    <location>
        <begin position="978"/>
        <end position="999"/>
    </location>
</feature>
<feature type="compositionally biased region" description="Low complexity" evidence="5">
    <location>
        <begin position="1083"/>
        <end position="1092"/>
    </location>
</feature>
<feature type="region of interest" description="Disordered" evidence="5">
    <location>
        <begin position="863"/>
        <end position="889"/>
    </location>
</feature>
<dbReference type="GO" id="GO:0030907">
    <property type="term" value="C:MBF transcription complex"/>
    <property type="evidence" value="ECO:0007669"/>
    <property type="project" value="TreeGrafter"/>
</dbReference>
<feature type="compositionally biased region" description="Low complexity" evidence="5">
    <location>
        <begin position="919"/>
        <end position="938"/>
    </location>
</feature>
<dbReference type="Pfam" id="PF13637">
    <property type="entry name" value="Ank_4"/>
    <property type="match status" value="1"/>
</dbReference>
<name>A0A9P6Q091_9FUNG</name>
<dbReference type="Gene3D" id="1.25.40.20">
    <property type="entry name" value="Ankyrin repeat-containing domain"/>
    <property type="match status" value="1"/>
</dbReference>
<evidence type="ECO:0000256" key="4">
    <source>
        <dbReference type="SAM" id="Coils"/>
    </source>
</evidence>